<gene>
    <name evidence="2" type="ORF">XB16_0220</name>
</gene>
<evidence type="ECO:0000313" key="3">
    <source>
        <dbReference type="Proteomes" id="UP000033961"/>
    </source>
</evidence>
<name>A0A2P1QNT7_9LEPT</name>
<evidence type="ECO:0000256" key="1">
    <source>
        <dbReference type="SAM" id="Phobius"/>
    </source>
</evidence>
<keyword evidence="1" id="KW-0812">Transmembrane</keyword>
<organism evidence="2 3">
    <name type="scientific">Leptospira santarosai</name>
    <dbReference type="NCBI Taxonomy" id="28183"/>
    <lineage>
        <taxon>Bacteria</taxon>
        <taxon>Pseudomonadati</taxon>
        <taxon>Spirochaetota</taxon>
        <taxon>Spirochaetia</taxon>
        <taxon>Leptospirales</taxon>
        <taxon>Leptospiraceae</taxon>
        <taxon>Leptospira</taxon>
    </lineage>
</organism>
<evidence type="ECO:0000313" key="2">
    <source>
        <dbReference type="EMBL" id="AVQ10570.1"/>
    </source>
</evidence>
<keyword evidence="1" id="KW-1133">Transmembrane helix</keyword>
<accession>A0A2P1QNT7</accession>
<keyword evidence="1" id="KW-0472">Membrane</keyword>
<proteinExistence type="predicted"/>
<reference evidence="2 3" key="1">
    <citation type="journal article" date="2015" name="Genome Announc.">
        <title>Draft Genome Sequences of Leptospira santarosai Strains U160, U164, and U233, Isolated from Asymptomatic Cattle.</title>
        <authorList>
            <person name="Kremer F.S."/>
            <person name="Eslabao M.R."/>
            <person name="Provisor M."/>
            <person name="Woloski R.D."/>
            <person name="Ramires O.V."/>
            <person name="Moreno L.Z."/>
            <person name="Moreno A.M."/>
            <person name="Hamond C."/>
            <person name="Lilenbaum W."/>
            <person name="Dellagostin O.A."/>
        </authorList>
    </citation>
    <scope>NUCLEOTIDE SEQUENCE [LARGE SCALE GENOMIC DNA]</scope>
    <source>
        <strain evidence="2 3">U160</strain>
    </source>
</reference>
<dbReference type="AlphaFoldDB" id="A0A2P1QNT7"/>
<sequence length="93" mass="11174">MGFIYSVFLIYLFFHCFDSNVFNISFRLLFKLIYSVSQNLTLRSVESSVIEFLLLYQKDQAADRFVMILHSVRMRKLHNGEKLKFFSQNNIYE</sequence>
<dbReference type="EMBL" id="CP027843">
    <property type="protein sequence ID" value="AVQ10570.1"/>
    <property type="molecule type" value="Genomic_DNA"/>
</dbReference>
<dbReference type="Proteomes" id="UP000033961">
    <property type="component" value="Chromosome I"/>
</dbReference>
<feature type="transmembrane region" description="Helical" evidence="1">
    <location>
        <begin position="6"/>
        <end position="30"/>
    </location>
</feature>
<protein>
    <submittedName>
        <fullName evidence="2">Uncharacterized protein</fullName>
    </submittedName>
</protein>